<evidence type="ECO:0000256" key="4">
    <source>
        <dbReference type="ARBA" id="ARBA00022679"/>
    </source>
</evidence>
<accession>U7DA02</accession>
<comment type="caution">
    <text evidence="8">The sequence shown here is derived from an EMBL/GenBank/DDBJ whole genome shotgun (WGS) entry which is preliminary data.</text>
</comment>
<dbReference type="InterPro" id="IPR000878">
    <property type="entry name" value="4pyrrol_Mease"/>
</dbReference>
<evidence type="ECO:0000256" key="6">
    <source>
        <dbReference type="HAMAP-Rule" id="MF_01877"/>
    </source>
</evidence>
<dbReference type="InterPro" id="IPR008189">
    <property type="entry name" value="rRNA_ssu_MeTfrase_I"/>
</dbReference>
<dbReference type="eggNOG" id="COG0313">
    <property type="taxonomic scope" value="Bacteria"/>
</dbReference>
<keyword evidence="2 6" id="KW-0698">rRNA processing</keyword>
<dbReference type="EC" id="2.1.1.198" evidence="6"/>
<evidence type="ECO:0000313" key="8">
    <source>
        <dbReference type="EMBL" id="ERP31255.1"/>
    </source>
</evidence>
<feature type="domain" description="Tetrapyrrole methylase" evidence="7">
    <location>
        <begin position="4"/>
        <end position="202"/>
    </location>
</feature>
<proteinExistence type="inferred from homology"/>
<keyword evidence="4 6" id="KW-0808">Transferase</keyword>
<dbReference type="PANTHER" id="PTHR46111">
    <property type="entry name" value="RIBOSOMAL RNA SMALL SUBUNIT METHYLTRANSFERASE I"/>
    <property type="match status" value="1"/>
</dbReference>
<dbReference type="InterPro" id="IPR014776">
    <property type="entry name" value="4pyrrole_Mease_sub2"/>
</dbReference>
<sequence length="233" mass="25837">MTGTLYLVATPIGNLADLSLRAGKILGEVTCILAEDTRVSGKLLKEYHISTPVRAYHDHNKERVTDSFIERLCSGDSLALITDAGTPGIADPAFYIVRKALQNNITVSPIPGPTAAISALIASGLPTDRFLFENFLPPKSAKRKQFFSSMAAEKRTVIFYESPHRIMKVLDELDQLLPDAAVTIAREITKRHEEFLRGTPEQIITTIGQRKLKGELVVLFNTQFRDRANIFTP</sequence>
<name>U7DA02_9BACT</name>
<dbReference type="PANTHER" id="PTHR46111:SF1">
    <property type="entry name" value="RIBOSOMAL RNA SMALL SUBUNIT METHYLTRANSFERASE I"/>
    <property type="match status" value="1"/>
</dbReference>
<evidence type="ECO:0000256" key="1">
    <source>
        <dbReference type="ARBA" id="ARBA00022490"/>
    </source>
</evidence>
<evidence type="ECO:0000313" key="9">
    <source>
        <dbReference type="Proteomes" id="UP000017148"/>
    </source>
</evidence>
<dbReference type="CDD" id="cd11648">
    <property type="entry name" value="RsmI"/>
    <property type="match status" value="1"/>
</dbReference>
<dbReference type="InterPro" id="IPR014777">
    <property type="entry name" value="4pyrrole_Mease_sub1"/>
</dbReference>
<comment type="function">
    <text evidence="6">Catalyzes the 2'-O-methylation of the ribose of cytidine 1402 (C1402) in 16S rRNA.</text>
</comment>
<dbReference type="EMBL" id="ASJR01000016">
    <property type="protein sequence ID" value="ERP31255.1"/>
    <property type="molecule type" value="Genomic_DNA"/>
</dbReference>
<protein>
    <recommendedName>
        <fullName evidence="6">Ribosomal RNA small subunit methyltransferase I</fullName>
        <ecNumber evidence="6">2.1.1.198</ecNumber>
    </recommendedName>
    <alternativeName>
        <fullName evidence="6">16S rRNA 2'-O-ribose C1402 methyltransferase</fullName>
    </alternativeName>
    <alternativeName>
        <fullName evidence="6">rRNA (cytidine-2'-O-)-methyltransferase RsmI</fullName>
    </alternativeName>
</protein>
<dbReference type="InterPro" id="IPR035996">
    <property type="entry name" value="4pyrrol_Methylase_sf"/>
</dbReference>
<dbReference type="PIRSF" id="PIRSF005917">
    <property type="entry name" value="MTase_YraL"/>
    <property type="match status" value="1"/>
</dbReference>
<dbReference type="AlphaFoldDB" id="U7DA02"/>
<evidence type="ECO:0000256" key="5">
    <source>
        <dbReference type="ARBA" id="ARBA00022691"/>
    </source>
</evidence>
<dbReference type="HAMAP" id="MF_01877">
    <property type="entry name" value="16SrRNA_methyltr_I"/>
    <property type="match status" value="1"/>
</dbReference>
<keyword evidence="9" id="KW-1185">Reference proteome</keyword>
<dbReference type="FunFam" id="3.30.950.10:FF:000002">
    <property type="entry name" value="Ribosomal RNA small subunit methyltransferase I"/>
    <property type="match status" value="1"/>
</dbReference>
<dbReference type="GO" id="GO:0070677">
    <property type="term" value="F:rRNA (cytosine-2'-O-)-methyltransferase activity"/>
    <property type="evidence" value="ECO:0007669"/>
    <property type="project" value="UniProtKB-UniRule"/>
</dbReference>
<dbReference type="OrthoDB" id="9809084at2"/>
<dbReference type="RefSeq" id="WP_022637302.1">
    <property type="nucleotide sequence ID" value="NZ_ASJR01000016.1"/>
</dbReference>
<comment type="similarity">
    <text evidence="6">Belongs to the methyltransferase superfamily. RsmI family.</text>
</comment>
<dbReference type="NCBIfam" id="TIGR00096">
    <property type="entry name" value="16S rRNA (cytidine(1402)-2'-O)-methyltransferase"/>
    <property type="match status" value="1"/>
</dbReference>
<keyword evidence="3 6" id="KW-0489">Methyltransferase</keyword>
<dbReference type="Gene3D" id="3.40.1010.10">
    <property type="entry name" value="Cobalt-precorrin-4 Transmethylase, Domain 1"/>
    <property type="match status" value="1"/>
</dbReference>
<organism evidence="8 9">
    <name type="scientific">Chitinivibrio alkaliphilus ACht1</name>
    <dbReference type="NCBI Taxonomy" id="1313304"/>
    <lineage>
        <taxon>Bacteria</taxon>
        <taxon>Pseudomonadati</taxon>
        <taxon>Fibrobacterota</taxon>
        <taxon>Chitinivibrionia</taxon>
        <taxon>Chitinivibrionales</taxon>
        <taxon>Chitinivibrionaceae</taxon>
        <taxon>Chitinivibrio</taxon>
    </lineage>
</organism>
<dbReference type="SUPFAM" id="SSF53790">
    <property type="entry name" value="Tetrapyrrole methylase"/>
    <property type="match status" value="1"/>
</dbReference>
<evidence type="ECO:0000256" key="3">
    <source>
        <dbReference type="ARBA" id="ARBA00022603"/>
    </source>
</evidence>
<gene>
    <name evidence="6" type="primary">rsmI</name>
    <name evidence="8" type="ORF">CALK_1873</name>
</gene>
<reference evidence="8 9" key="1">
    <citation type="journal article" date="2013" name="Environ. Microbiol.">
        <title>Genome analysis of Chitinivibrio alkaliphilus gen. nov., sp. nov., a novel extremely haloalkaliphilic anaerobic chitinolytic bacterium from the candidate phylum Termite Group 3.</title>
        <authorList>
            <person name="Sorokin D.Y."/>
            <person name="Gumerov V.M."/>
            <person name="Rakitin A.L."/>
            <person name="Beletsky A.V."/>
            <person name="Damste J.S."/>
            <person name="Muyzer G."/>
            <person name="Mardanov A.V."/>
            <person name="Ravin N.V."/>
        </authorList>
    </citation>
    <scope>NUCLEOTIDE SEQUENCE [LARGE SCALE GENOMIC DNA]</scope>
    <source>
        <strain evidence="8 9">ACht1</strain>
    </source>
</reference>
<comment type="subcellular location">
    <subcellularLocation>
        <location evidence="6">Cytoplasm</location>
    </subcellularLocation>
</comment>
<dbReference type="STRING" id="1313304.CALK_1873"/>
<dbReference type="GO" id="GO:0005737">
    <property type="term" value="C:cytoplasm"/>
    <property type="evidence" value="ECO:0007669"/>
    <property type="project" value="UniProtKB-SubCell"/>
</dbReference>
<evidence type="ECO:0000256" key="2">
    <source>
        <dbReference type="ARBA" id="ARBA00022552"/>
    </source>
</evidence>
<keyword evidence="1 6" id="KW-0963">Cytoplasm</keyword>
<comment type="catalytic activity">
    <reaction evidence="6">
        <text>cytidine(1402) in 16S rRNA + S-adenosyl-L-methionine = 2'-O-methylcytidine(1402) in 16S rRNA + S-adenosyl-L-homocysteine + H(+)</text>
        <dbReference type="Rhea" id="RHEA:42924"/>
        <dbReference type="Rhea" id="RHEA-COMP:10285"/>
        <dbReference type="Rhea" id="RHEA-COMP:10286"/>
        <dbReference type="ChEBI" id="CHEBI:15378"/>
        <dbReference type="ChEBI" id="CHEBI:57856"/>
        <dbReference type="ChEBI" id="CHEBI:59789"/>
        <dbReference type="ChEBI" id="CHEBI:74495"/>
        <dbReference type="ChEBI" id="CHEBI:82748"/>
        <dbReference type="EC" id="2.1.1.198"/>
    </reaction>
</comment>
<dbReference type="Proteomes" id="UP000017148">
    <property type="component" value="Unassembled WGS sequence"/>
</dbReference>
<evidence type="ECO:0000259" key="7">
    <source>
        <dbReference type="Pfam" id="PF00590"/>
    </source>
</evidence>
<dbReference type="Pfam" id="PF00590">
    <property type="entry name" value="TP_methylase"/>
    <property type="match status" value="1"/>
</dbReference>
<dbReference type="Gene3D" id="3.30.950.10">
    <property type="entry name" value="Methyltransferase, Cobalt-precorrin-4 Transmethylase, Domain 2"/>
    <property type="match status" value="1"/>
</dbReference>
<dbReference type="PATRIC" id="fig|1313304.3.peg.1784"/>
<keyword evidence="5 6" id="KW-0949">S-adenosyl-L-methionine</keyword>